<organism evidence="3">
    <name type="scientific">Desertifilum tharense IPPAS B-1220</name>
    <dbReference type="NCBI Taxonomy" id="1781255"/>
    <lineage>
        <taxon>Bacteria</taxon>
        <taxon>Bacillati</taxon>
        <taxon>Cyanobacteriota</taxon>
        <taxon>Cyanophyceae</taxon>
        <taxon>Desertifilales</taxon>
        <taxon>Desertifilaceae</taxon>
        <taxon>Desertifilum</taxon>
    </lineage>
</organism>
<accession>A0A1E5QIL9</accession>
<dbReference type="PANTHER" id="PTHR36109">
    <property type="entry name" value="MEMBRANE PROTEIN-RELATED"/>
    <property type="match status" value="1"/>
</dbReference>
<evidence type="ECO:0000256" key="1">
    <source>
        <dbReference type="SAM" id="Phobius"/>
    </source>
</evidence>
<dbReference type="AlphaFoldDB" id="A0A1E5QIL9"/>
<dbReference type="Pfam" id="PF11181">
    <property type="entry name" value="YflT"/>
    <property type="match status" value="1"/>
</dbReference>
<sequence>MANEYTAERTVSAVFKEEQQINQAIRRLLDRGVDRDHISMMGRNFQSKTKITGFITKKDVILGGLRSGAIFGSLFGSILSLLTGVGVLFIPFLGTVVAAGPLSAILLGAASGAIAGSAGAGLVSVFASLGMSEDKAAVYQTRLEAGDFLVMAEVPADKTGEIQLLLESEGGEEISISDMTLPKPCPGMCNGVDDLSPEVRSHLSEDAQTTFIERYNAVYQEANNSLEAEQAAWETIHQQYTEDENGVWSKQKVTA</sequence>
<feature type="domain" description="General stress protein 17M-like" evidence="2">
    <location>
        <begin position="13"/>
        <end position="81"/>
    </location>
</feature>
<dbReference type="InterPro" id="IPR025889">
    <property type="entry name" value="GSP17M-like_dom"/>
</dbReference>
<dbReference type="RefSeq" id="WP_069967959.1">
    <property type="nucleotide sequence ID" value="NZ_CM124774.1"/>
</dbReference>
<dbReference type="InterPro" id="IPR009317">
    <property type="entry name" value="ChaB"/>
</dbReference>
<evidence type="ECO:0000259" key="2">
    <source>
        <dbReference type="Pfam" id="PF11181"/>
    </source>
</evidence>
<dbReference type="Pfam" id="PF06150">
    <property type="entry name" value="ChaB"/>
    <property type="match status" value="1"/>
</dbReference>
<evidence type="ECO:0000313" key="3">
    <source>
        <dbReference type="EMBL" id="OEJ74461.1"/>
    </source>
</evidence>
<dbReference type="OrthoDB" id="457593at2"/>
<feature type="transmembrane region" description="Helical" evidence="1">
    <location>
        <begin position="105"/>
        <end position="129"/>
    </location>
</feature>
<protein>
    <recommendedName>
        <fullName evidence="2">General stress protein 17M-like domain-containing protein</fullName>
    </recommendedName>
</protein>
<keyword evidence="1" id="KW-1133">Transmembrane helix</keyword>
<dbReference type="EMBL" id="MJGC01000066">
    <property type="protein sequence ID" value="OEJ74461.1"/>
    <property type="molecule type" value="Genomic_DNA"/>
</dbReference>
<dbReference type="Gene3D" id="1.10.1740.70">
    <property type="entry name" value="ChaB"/>
    <property type="match status" value="1"/>
</dbReference>
<dbReference type="STRING" id="1781255.BH720_14665"/>
<reference evidence="3" key="1">
    <citation type="submission" date="2016-09" db="EMBL/GenBank/DDBJ databases">
        <title>Draft genome of thermotolerant cyanobacterium Desertifilum sp. strain IPPAS B-1220.</title>
        <authorList>
            <person name="Sinetova M.A."/>
            <person name="Bolakhan K."/>
            <person name="Zayadan B.K."/>
            <person name="Mironov K.S."/>
            <person name="Ustinova V."/>
            <person name="Kupriyanova E.V."/>
            <person name="Sidorov R.A."/>
            <person name="Skrypnik A.N."/>
            <person name="Gogoleva N.E."/>
            <person name="Gogolev Y.V."/>
            <person name="Los D.A."/>
        </authorList>
    </citation>
    <scope>NUCLEOTIDE SEQUENCE [LARGE SCALE GENOMIC DNA]</scope>
    <source>
        <strain evidence="3">IPPAS B-1220</strain>
    </source>
</reference>
<keyword evidence="1" id="KW-0812">Transmembrane</keyword>
<feature type="transmembrane region" description="Helical" evidence="1">
    <location>
        <begin position="68"/>
        <end position="93"/>
    </location>
</feature>
<dbReference type="InterPro" id="IPR037205">
    <property type="entry name" value="ChaB_sf"/>
</dbReference>
<comment type="caution">
    <text evidence="3">The sequence shown here is derived from an EMBL/GenBank/DDBJ whole genome shotgun (WGS) entry which is preliminary data.</text>
</comment>
<gene>
    <name evidence="3" type="ORF">BH720_14665</name>
</gene>
<dbReference type="SUPFAM" id="SSF140376">
    <property type="entry name" value="ChaB-like"/>
    <property type="match status" value="1"/>
</dbReference>
<name>A0A1E5QIL9_9CYAN</name>
<dbReference type="PANTHER" id="PTHR36109:SF2">
    <property type="entry name" value="MEMBRANE PROTEIN"/>
    <property type="match status" value="1"/>
</dbReference>
<dbReference type="InterPro" id="IPR052948">
    <property type="entry name" value="Low_temp-induced_all0457"/>
</dbReference>
<keyword evidence="1" id="KW-0472">Membrane</keyword>
<proteinExistence type="predicted"/>